<protein>
    <recommendedName>
        <fullName evidence="3">Recombinase A</fullName>
    </recommendedName>
</protein>
<keyword evidence="2" id="KW-1185">Reference proteome</keyword>
<organism evidence="1 2">
    <name type="scientific">Corynebacterium epidermidicanis</name>
    <dbReference type="NCBI Taxonomy" id="1050174"/>
    <lineage>
        <taxon>Bacteria</taxon>
        <taxon>Bacillati</taxon>
        <taxon>Actinomycetota</taxon>
        <taxon>Actinomycetes</taxon>
        <taxon>Mycobacteriales</taxon>
        <taxon>Corynebacteriaceae</taxon>
        <taxon>Corynebacterium</taxon>
    </lineage>
</organism>
<sequence length="207" mass="21226">MSRIGAGVDPEPVPEETLAVPSAISDLLIGGGLPKRAVTQLGDSSILAVELMAQVTKNGGYVAVIGWPELLLAAVVEAGGKLAHVISVPDPGVEPLNTVAVLCEGMDMVLYRSAEVVELSPARARPLLAKLRSGRAALVLVNAAVASPAVRIEAHVCAFHGIGPGTGRIRGLDLAVNVWQKSGRPGSGVLSVGKCATVAETPRLRVV</sequence>
<evidence type="ECO:0008006" key="3">
    <source>
        <dbReference type="Google" id="ProtNLM"/>
    </source>
</evidence>
<accession>A0A0G3GU45</accession>
<proteinExistence type="predicted"/>
<gene>
    <name evidence="1" type="ORF">CEPID_02530</name>
</gene>
<reference evidence="1 2" key="1">
    <citation type="submission" date="2015-05" db="EMBL/GenBank/DDBJ databases">
        <title>Complete genome sequence of Corynebacterium epidermidicanis DSM 45586, isolated from the skin of a dog suffering from pruritus.</title>
        <authorList>
            <person name="Ruckert C."/>
            <person name="Albersmeier A."/>
            <person name="Winkler A."/>
            <person name="Tauch A."/>
        </authorList>
    </citation>
    <scope>NUCLEOTIDE SEQUENCE [LARGE SCALE GENOMIC DNA]</scope>
    <source>
        <strain evidence="1 2">DSM 45586</strain>
    </source>
</reference>
<dbReference type="PATRIC" id="fig|1050174.4.peg.515"/>
<evidence type="ECO:0000313" key="2">
    <source>
        <dbReference type="Proteomes" id="UP000035368"/>
    </source>
</evidence>
<dbReference type="Proteomes" id="UP000035368">
    <property type="component" value="Chromosome"/>
</dbReference>
<dbReference type="EMBL" id="CP011541">
    <property type="protein sequence ID" value="AKK02387.1"/>
    <property type="molecule type" value="Genomic_DNA"/>
</dbReference>
<dbReference type="AlphaFoldDB" id="A0A0G3GU45"/>
<evidence type="ECO:0000313" key="1">
    <source>
        <dbReference type="EMBL" id="AKK02387.1"/>
    </source>
</evidence>
<dbReference type="STRING" id="1050174.CEPID_02530"/>
<dbReference type="KEGG" id="cei:CEPID_02530"/>
<name>A0A0G3GU45_9CORY</name>